<accession>A0AAX6MSY7</accession>
<gene>
    <name evidence="4" type="ORF">Daesc_003402</name>
</gene>
<dbReference type="GO" id="GO:0016491">
    <property type="term" value="F:oxidoreductase activity"/>
    <property type="evidence" value="ECO:0007669"/>
    <property type="project" value="InterPro"/>
</dbReference>
<dbReference type="GO" id="GO:0008236">
    <property type="term" value="F:serine-type peptidase activity"/>
    <property type="evidence" value="ECO:0007669"/>
    <property type="project" value="InterPro"/>
</dbReference>
<proteinExistence type="inferred from homology"/>
<dbReference type="Gene3D" id="3.90.226.10">
    <property type="entry name" value="2-enoyl-CoA Hydratase, Chain A, domain 1"/>
    <property type="match status" value="1"/>
</dbReference>
<dbReference type="PANTHER" id="PTHR37049">
    <property type="entry name" value="PEPTIDASE S41 FAMILY PROTEIN"/>
    <property type="match status" value="1"/>
</dbReference>
<dbReference type="GO" id="GO:0071949">
    <property type="term" value="F:FAD binding"/>
    <property type="evidence" value="ECO:0007669"/>
    <property type="project" value="InterPro"/>
</dbReference>
<comment type="similarity">
    <text evidence="1">Belongs to the oxygen-dependent FAD-linked oxidoreductase family.</text>
</comment>
<dbReference type="GO" id="GO:0006508">
    <property type="term" value="P:proteolysis"/>
    <property type="evidence" value="ECO:0007669"/>
    <property type="project" value="InterPro"/>
</dbReference>
<dbReference type="InterPro" id="IPR029045">
    <property type="entry name" value="ClpP/crotonase-like_dom_sf"/>
</dbReference>
<comment type="caution">
    <text evidence="4">The sequence shown here is derived from an EMBL/GenBank/DDBJ whole genome shotgun (WGS) entry which is preliminary data.</text>
</comment>
<feature type="compositionally biased region" description="Gly residues" evidence="2">
    <location>
        <begin position="1197"/>
        <end position="1207"/>
    </location>
</feature>
<dbReference type="InterPro" id="IPR052766">
    <property type="entry name" value="S41A_metabolite_peptidase"/>
</dbReference>
<evidence type="ECO:0000259" key="3">
    <source>
        <dbReference type="PROSITE" id="PS51387"/>
    </source>
</evidence>
<dbReference type="Gene3D" id="3.30.465.10">
    <property type="match status" value="1"/>
</dbReference>
<evidence type="ECO:0000256" key="2">
    <source>
        <dbReference type="SAM" id="MobiDB-lite"/>
    </source>
</evidence>
<dbReference type="EMBL" id="JBANMG010000003">
    <property type="protein sequence ID" value="KAK6955758.1"/>
    <property type="molecule type" value="Genomic_DNA"/>
</dbReference>
<dbReference type="Proteomes" id="UP001369815">
    <property type="component" value="Unassembled WGS sequence"/>
</dbReference>
<dbReference type="InterPro" id="IPR016169">
    <property type="entry name" value="FAD-bd_PCMH_sub2"/>
</dbReference>
<dbReference type="SUPFAM" id="SSF56176">
    <property type="entry name" value="FAD-binding/transporter-associated domain-like"/>
    <property type="match status" value="1"/>
</dbReference>
<evidence type="ECO:0000313" key="4">
    <source>
        <dbReference type="EMBL" id="KAK6955758.1"/>
    </source>
</evidence>
<dbReference type="Pfam" id="PF01565">
    <property type="entry name" value="FAD_binding_4"/>
    <property type="match status" value="1"/>
</dbReference>
<feature type="region of interest" description="Disordered" evidence="2">
    <location>
        <begin position="490"/>
        <end position="510"/>
    </location>
</feature>
<protein>
    <recommendedName>
        <fullName evidence="3">FAD-binding PCMH-type domain-containing protein</fullName>
    </recommendedName>
</protein>
<dbReference type="PANTHER" id="PTHR37049:SF4">
    <property type="entry name" value="RHODANESE DOMAIN-CONTAINING PROTEIN"/>
    <property type="match status" value="1"/>
</dbReference>
<dbReference type="Gene3D" id="3.30.43.10">
    <property type="entry name" value="Uridine Diphospho-n-acetylenolpyruvylglucosamine Reductase, domain 2"/>
    <property type="match status" value="1"/>
</dbReference>
<dbReference type="InterPro" id="IPR005151">
    <property type="entry name" value="Tail-specific_protease"/>
</dbReference>
<dbReference type="Pfam" id="PF08031">
    <property type="entry name" value="BBE"/>
    <property type="match status" value="1"/>
</dbReference>
<dbReference type="PROSITE" id="PS51387">
    <property type="entry name" value="FAD_PCMH"/>
    <property type="match status" value="1"/>
</dbReference>
<evidence type="ECO:0000256" key="1">
    <source>
        <dbReference type="ARBA" id="ARBA00005466"/>
    </source>
</evidence>
<feature type="domain" description="FAD-binding PCMH-type" evidence="3">
    <location>
        <begin position="35"/>
        <end position="216"/>
    </location>
</feature>
<dbReference type="InterPro" id="IPR012951">
    <property type="entry name" value="BBE"/>
</dbReference>
<dbReference type="InterPro" id="IPR006094">
    <property type="entry name" value="Oxid_FAD_bind_N"/>
</dbReference>
<dbReference type="SUPFAM" id="SSF52096">
    <property type="entry name" value="ClpP/crotonase"/>
    <property type="match status" value="1"/>
</dbReference>
<keyword evidence="5" id="KW-1185">Reference proteome</keyword>
<dbReference type="InterPro" id="IPR036318">
    <property type="entry name" value="FAD-bd_PCMH-like_sf"/>
</dbReference>
<dbReference type="InterPro" id="IPR016166">
    <property type="entry name" value="FAD-bd_PCMH"/>
</dbReference>
<dbReference type="InterPro" id="IPR016167">
    <property type="entry name" value="FAD-bd_PCMH_sub1"/>
</dbReference>
<organism evidence="4 5">
    <name type="scientific">Daldinia eschscholtzii</name>
    <dbReference type="NCBI Taxonomy" id="292717"/>
    <lineage>
        <taxon>Eukaryota</taxon>
        <taxon>Fungi</taxon>
        <taxon>Dikarya</taxon>
        <taxon>Ascomycota</taxon>
        <taxon>Pezizomycotina</taxon>
        <taxon>Sordariomycetes</taxon>
        <taxon>Xylariomycetidae</taxon>
        <taxon>Xylariales</taxon>
        <taxon>Hypoxylaceae</taxon>
        <taxon>Daldinia</taxon>
    </lineage>
</organism>
<feature type="region of interest" description="Disordered" evidence="2">
    <location>
        <begin position="1175"/>
        <end position="1236"/>
    </location>
</feature>
<reference evidence="4 5" key="1">
    <citation type="journal article" date="2024" name="Front Chem Biol">
        <title>Unveiling the potential of Daldinia eschscholtzii MFLUCC 19-0629 through bioactivity and bioinformatics studies for enhanced sustainable agriculture production.</title>
        <authorList>
            <person name="Brooks S."/>
            <person name="Weaver J.A."/>
            <person name="Klomchit A."/>
            <person name="Alharthi S.A."/>
            <person name="Onlamun T."/>
            <person name="Nurani R."/>
            <person name="Vong T.K."/>
            <person name="Alberti F."/>
            <person name="Greco C."/>
        </authorList>
    </citation>
    <scope>NUCLEOTIDE SEQUENCE [LARGE SCALE GENOMIC DNA]</scope>
    <source>
        <strain evidence="4">MFLUCC 19-0629</strain>
    </source>
</reference>
<dbReference type="Gene3D" id="3.40.462.20">
    <property type="match status" value="1"/>
</dbReference>
<dbReference type="Pfam" id="PF03572">
    <property type="entry name" value="Peptidase_S41"/>
    <property type="match status" value="1"/>
</dbReference>
<feature type="region of interest" description="Disordered" evidence="2">
    <location>
        <begin position="794"/>
        <end position="821"/>
    </location>
</feature>
<name>A0AAX6MSY7_9PEZI</name>
<evidence type="ECO:0000313" key="5">
    <source>
        <dbReference type="Proteomes" id="UP001369815"/>
    </source>
</evidence>
<dbReference type="InterPro" id="IPR056186">
    <property type="entry name" value="PDZ_CPAF-rel"/>
</dbReference>
<dbReference type="AlphaFoldDB" id="A0AAX6MSY7"/>
<dbReference type="Pfam" id="PF23658">
    <property type="entry name" value="PDZ_CPAF_rel"/>
    <property type="match status" value="1"/>
</dbReference>
<sequence>MDSAIRVFKAQKIPVLEPGRPEYNQAIATSNLLFRFSRPDYVVQPETAAHVQTIIREARSKKLKITIKCNGHSYAGHSTAFKGISLDLRKMTKVVLDMKSSTKTVTIEAGCQWGHVYEALINGGHNGWVINGGRCPTVGVSGFILGGGLGPFTRSFGMGSDTLKEATLVTADGRLVTVKDTDHPTSNNGKLFWAIRGAGGGNFGVLVKMKMEVQKLGNKDGMVVAGRYQWFPKQGFTDDVIATMNTLYTTKWPKAMTIDSTWICDLRQNGSHGVRFIVTFDGSKPEHDRIIDTYIKNEDLKKQLKRRVLGEKSTRFLYETLASQWFQETERSYPTNKTYELYSSFVFKNDNAEDIGRITAIIKDLMNDFQESFKGEQVNFLVTWIHSGGKATEKSPSDSAFFWREAVFHTYVTVEWVDKWMERDMRDFLARVKKALRPFSLNGEAAFFNFADGDFSPGSYESAYFGGNRDELRRIKKIWDEDDFFKTAQGVQLPGAPEQSKEEDGEDKTDKLAAEQWEHYRKWEYYKTQDIQKDLDELASLGVYDVNTTLGLSTFAASFAYECLRSVPNRVEPAQQLIQSLKAFVEWQSTLAWLKDPPKSYGFPAIDIQGSLDKILDTAEQGGYESEYDFQVAITQTISAAHDGHFFYTPDIFTAFTFENRLAQDIVSVSTDGVSLPKLYRLSELESGSAVPIAEINGKNATSFIIDLGAQFGSFQDSDAQWNNQFPTYASPNAQSPWGINEIYLGPRLTLTYENGKSEFGDTTATLNQGAESFAGIITGDDFYDTFCTPKQPSGLEKKASTKPSKLKRHVGPRAPTTSPDLTMIANTPEKSTAGYFLDGNGYDDVAVLAITSFEEEDDQYLTSFQNTIQKFLSQCRSAKKQRLVIDLTSNGGGFIATGFELFGQLFPGANKFTANNMRLSDSLVDISQIFSSSSPADQANTLNSFPSFFDNISPAGVGEPQGIKFETVDDIMSPITLQNDKFSQYIGEPNNVLDTTGNGSQASPPFKPENIVLLTDGACSSTCTTFSYLMLFQEHVKTVSVGGRPQNGQMQSLGGVEGGQSLGMGDIAQAASVALSLAKNQSQAQLDEFQDGELGLLDSAYAIRRAADVSAPGGINFKNNFAPSDSRTPLQFLYEPANCRFFYTADMLFRPELVWAHAVGAAWSDPDKYCAPGSRTAVDGPRPVDPVFAKDTGDGAVDGGRGGGVSNGTDRTGSGSAGGAKDEDDDENSAEGARARSTVQMMSLLASVSVVMLCL</sequence>